<evidence type="ECO:0000256" key="1">
    <source>
        <dbReference type="SAM" id="Phobius"/>
    </source>
</evidence>
<reference evidence="3 4" key="1">
    <citation type="submission" date="2016-10" db="EMBL/GenBank/DDBJ databases">
        <authorList>
            <person name="Varghese N."/>
            <person name="Submissions S."/>
        </authorList>
    </citation>
    <scope>NUCLEOTIDE SEQUENCE [LARGE SCALE GENOMIC DNA]</scope>
    <source>
        <strain evidence="3 4">DSM 9169</strain>
    </source>
</reference>
<dbReference type="RefSeq" id="WP_092648773.1">
    <property type="nucleotide sequence ID" value="NZ_LT629792.1"/>
</dbReference>
<evidence type="ECO:0000313" key="3">
    <source>
        <dbReference type="EMBL" id="SDU00471.1"/>
    </source>
</evidence>
<name>A0ABY0V9P7_9ACTO</name>
<accession>A0ABY0V9P7</accession>
<keyword evidence="1" id="KW-1133">Transmembrane helix</keyword>
<protein>
    <submittedName>
        <fullName evidence="3">Inner membrane protein</fullName>
    </submittedName>
</protein>
<organism evidence="3 4">
    <name type="scientific">Schaalia radingae</name>
    <dbReference type="NCBI Taxonomy" id="131110"/>
    <lineage>
        <taxon>Bacteria</taxon>
        <taxon>Bacillati</taxon>
        <taxon>Actinomycetota</taxon>
        <taxon>Actinomycetes</taxon>
        <taxon>Actinomycetales</taxon>
        <taxon>Actinomycetaceae</taxon>
        <taxon>Schaalia</taxon>
    </lineage>
</organism>
<dbReference type="EMBL" id="LT629792">
    <property type="protein sequence ID" value="SDU00471.1"/>
    <property type="molecule type" value="Genomic_DNA"/>
</dbReference>
<dbReference type="Proteomes" id="UP000198976">
    <property type="component" value="Chromosome I"/>
</dbReference>
<keyword evidence="4" id="KW-1185">Reference proteome</keyword>
<proteinExistence type="predicted"/>
<evidence type="ECO:0000313" key="2">
    <source>
        <dbReference type="EMBL" id="SDU00274.1"/>
    </source>
</evidence>
<feature type="transmembrane region" description="Helical" evidence="1">
    <location>
        <begin position="6"/>
        <end position="25"/>
    </location>
</feature>
<keyword evidence="1" id="KW-0812">Transmembrane</keyword>
<dbReference type="EMBL" id="LT629792">
    <property type="protein sequence ID" value="SDU00274.1"/>
    <property type="molecule type" value="Genomic_DNA"/>
</dbReference>
<sequence>MDQQTILEAFGWLGSFLVVMSLVLPNQKKFRFWNLVGSGIAAIYNLLLGVWSMVIMNAAIVIIDVYWLHRLITEGRSTQPIRIDSELDSKATPES</sequence>
<feature type="transmembrane region" description="Helical" evidence="1">
    <location>
        <begin position="46"/>
        <end position="68"/>
    </location>
</feature>
<keyword evidence="1" id="KW-0472">Membrane</keyword>
<evidence type="ECO:0000313" key="4">
    <source>
        <dbReference type="Proteomes" id="UP000198976"/>
    </source>
</evidence>
<gene>
    <name evidence="2" type="ORF">SAMN04489714_1547</name>
    <name evidence="3" type="ORF">SAMN04489714_1561</name>
</gene>